<keyword evidence="4" id="KW-0804">Transcription</keyword>
<evidence type="ECO:0000256" key="2">
    <source>
        <dbReference type="ARBA" id="ARBA00023015"/>
    </source>
</evidence>
<dbReference type="InterPro" id="IPR036388">
    <property type="entry name" value="WH-like_DNA-bd_sf"/>
</dbReference>
<dbReference type="GO" id="GO:0006355">
    <property type="term" value="P:regulation of DNA-templated transcription"/>
    <property type="evidence" value="ECO:0007669"/>
    <property type="project" value="InterPro"/>
</dbReference>
<evidence type="ECO:0000259" key="6">
    <source>
        <dbReference type="PROSITE" id="PS51755"/>
    </source>
</evidence>
<evidence type="ECO:0000256" key="1">
    <source>
        <dbReference type="ARBA" id="ARBA00005820"/>
    </source>
</evidence>
<dbReference type="Gene3D" id="1.10.10.10">
    <property type="entry name" value="Winged helix-like DNA-binding domain superfamily/Winged helix DNA-binding domain"/>
    <property type="match status" value="1"/>
</dbReference>
<evidence type="ECO:0000256" key="3">
    <source>
        <dbReference type="ARBA" id="ARBA00023125"/>
    </source>
</evidence>
<comment type="similarity">
    <text evidence="1">Belongs to the AfsR/DnrI/RedD regulatory family.</text>
</comment>
<name>A0A919QBB0_9ACTN</name>
<organism evidence="7 8">
    <name type="scientific">Acrocarpospora phusangensis</name>
    <dbReference type="NCBI Taxonomy" id="1070424"/>
    <lineage>
        <taxon>Bacteria</taxon>
        <taxon>Bacillati</taxon>
        <taxon>Actinomycetota</taxon>
        <taxon>Actinomycetes</taxon>
        <taxon>Streptosporangiales</taxon>
        <taxon>Streptosporangiaceae</taxon>
        <taxon>Acrocarpospora</taxon>
    </lineage>
</organism>
<keyword evidence="3 5" id="KW-0238">DNA-binding</keyword>
<gene>
    <name evidence="7" type="ORF">Aph01nite_38180</name>
</gene>
<sequence>MLYQMLGPLLITTAHGRPVGSLTPKPSRLLIHLLLRSNEWISTSRLIDSVWDGHPPASARSNLKTYIAQLRRLLAEDGDSPISTSAEGYALRLGVGALDVRVFQTLAERGGDSLRAGDPLAAAAALDYALSLWRGDFLHGHDLRGDLTGWQEELQEQRLVASEDLYEARLALGQHDELIHGLLSWTMRHPLRERAHGLLMLALYRSGRQVEALDIYRRLRTALIRDVGVEPTTRLREIQQVILLSDPVCPSRLTWVAT</sequence>
<dbReference type="GO" id="GO:0003677">
    <property type="term" value="F:DNA binding"/>
    <property type="evidence" value="ECO:0007669"/>
    <property type="project" value="UniProtKB-UniRule"/>
</dbReference>
<evidence type="ECO:0000256" key="5">
    <source>
        <dbReference type="PROSITE-ProRule" id="PRU01091"/>
    </source>
</evidence>
<accession>A0A919QBB0</accession>
<dbReference type="InterPro" id="IPR011990">
    <property type="entry name" value="TPR-like_helical_dom_sf"/>
</dbReference>
<dbReference type="Pfam" id="PF03704">
    <property type="entry name" value="BTAD"/>
    <property type="match status" value="1"/>
</dbReference>
<dbReference type="InterPro" id="IPR005158">
    <property type="entry name" value="BTAD"/>
</dbReference>
<comment type="caution">
    <text evidence="7">The sequence shown here is derived from an EMBL/GenBank/DDBJ whole genome shotgun (WGS) entry which is preliminary data.</text>
</comment>
<dbReference type="InterPro" id="IPR016032">
    <property type="entry name" value="Sig_transdc_resp-reg_C-effctor"/>
</dbReference>
<evidence type="ECO:0000256" key="4">
    <source>
        <dbReference type="ARBA" id="ARBA00023163"/>
    </source>
</evidence>
<dbReference type="PROSITE" id="PS51755">
    <property type="entry name" value="OMPR_PHOB"/>
    <property type="match status" value="1"/>
</dbReference>
<dbReference type="EMBL" id="BOOA01000029">
    <property type="protein sequence ID" value="GIH25508.1"/>
    <property type="molecule type" value="Genomic_DNA"/>
</dbReference>
<dbReference type="SUPFAM" id="SSF46894">
    <property type="entry name" value="C-terminal effector domain of the bipartite response regulators"/>
    <property type="match status" value="1"/>
</dbReference>
<keyword evidence="8" id="KW-1185">Reference proteome</keyword>
<feature type="DNA-binding region" description="OmpR/PhoB-type" evidence="5">
    <location>
        <begin position="1"/>
        <end position="93"/>
    </location>
</feature>
<protein>
    <recommendedName>
        <fullName evidence="6">OmpR/PhoB-type domain-containing protein</fullName>
    </recommendedName>
</protein>
<dbReference type="InterPro" id="IPR051677">
    <property type="entry name" value="AfsR-DnrI-RedD_regulator"/>
</dbReference>
<dbReference type="Pfam" id="PF00486">
    <property type="entry name" value="Trans_reg_C"/>
    <property type="match status" value="1"/>
</dbReference>
<dbReference type="PANTHER" id="PTHR35807:SF1">
    <property type="entry name" value="TRANSCRIPTIONAL REGULATOR REDD"/>
    <property type="match status" value="1"/>
</dbReference>
<dbReference type="SMART" id="SM01043">
    <property type="entry name" value="BTAD"/>
    <property type="match status" value="1"/>
</dbReference>
<dbReference type="AlphaFoldDB" id="A0A919QBB0"/>
<dbReference type="SMART" id="SM00862">
    <property type="entry name" value="Trans_reg_C"/>
    <property type="match status" value="1"/>
</dbReference>
<dbReference type="SUPFAM" id="SSF48452">
    <property type="entry name" value="TPR-like"/>
    <property type="match status" value="1"/>
</dbReference>
<dbReference type="Proteomes" id="UP000640052">
    <property type="component" value="Unassembled WGS sequence"/>
</dbReference>
<keyword evidence="2" id="KW-0805">Transcription regulation</keyword>
<dbReference type="PANTHER" id="PTHR35807">
    <property type="entry name" value="TRANSCRIPTIONAL REGULATOR REDD-RELATED"/>
    <property type="match status" value="1"/>
</dbReference>
<evidence type="ECO:0000313" key="8">
    <source>
        <dbReference type="Proteomes" id="UP000640052"/>
    </source>
</evidence>
<reference evidence="7" key="1">
    <citation type="submission" date="2021-01" db="EMBL/GenBank/DDBJ databases">
        <title>Whole genome shotgun sequence of Acrocarpospora phusangensis NBRC 108782.</title>
        <authorList>
            <person name="Komaki H."/>
            <person name="Tamura T."/>
        </authorList>
    </citation>
    <scope>NUCLEOTIDE SEQUENCE</scope>
    <source>
        <strain evidence="7">NBRC 108782</strain>
    </source>
</reference>
<feature type="domain" description="OmpR/PhoB-type" evidence="6">
    <location>
        <begin position="1"/>
        <end position="93"/>
    </location>
</feature>
<proteinExistence type="inferred from homology"/>
<dbReference type="CDD" id="cd15831">
    <property type="entry name" value="BTAD"/>
    <property type="match status" value="1"/>
</dbReference>
<dbReference type="InterPro" id="IPR001867">
    <property type="entry name" value="OmpR/PhoB-type_DNA-bd"/>
</dbReference>
<dbReference type="Gene3D" id="1.25.40.10">
    <property type="entry name" value="Tetratricopeptide repeat domain"/>
    <property type="match status" value="1"/>
</dbReference>
<dbReference type="GO" id="GO:0000160">
    <property type="term" value="P:phosphorelay signal transduction system"/>
    <property type="evidence" value="ECO:0007669"/>
    <property type="project" value="InterPro"/>
</dbReference>
<evidence type="ECO:0000313" key="7">
    <source>
        <dbReference type="EMBL" id="GIH25508.1"/>
    </source>
</evidence>